<evidence type="ECO:0000313" key="4">
    <source>
        <dbReference type="EMBL" id="KAJ1927455.1"/>
    </source>
</evidence>
<keyword evidence="5" id="KW-1185">Reference proteome</keyword>
<reference evidence="4" key="1">
    <citation type="submission" date="2022-07" db="EMBL/GenBank/DDBJ databases">
        <title>Phylogenomic reconstructions and comparative analyses of Kickxellomycotina fungi.</title>
        <authorList>
            <person name="Reynolds N.K."/>
            <person name="Stajich J.E."/>
            <person name="Barry K."/>
            <person name="Grigoriev I.V."/>
            <person name="Crous P."/>
            <person name="Smith M.E."/>
        </authorList>
    </citation>
    <scope>NUCLEOTIDE SEQUENCE</scope>
    <source>
        <strain evidence="4">RSA 861</strain>
    </source>
</reference>
<feature type="domain" description="DUF1206" evidence="3">
    <location>
        <begin position="357"/>
        <end position="425"/>
    </location>
</feature>
<feature type="transmembrane region" description="Helical" evidence="2">
    <location>
        <begin position="258"/>
        <end position="281"/>
    </location>
</feature>
<dbReference type="AlphaFoldDB" id="A0A9W8DV98"/>
<evidence type="ECO:0000256" key="2">
    <source>
        <dbReference type="SAM" id="Phobius"/>
    </source>
</evidence>
<feature type="compositionally biased region" description="Polar residues" evidence="1">
    <location>
        <begin position="522"/>
        <end position="531"/>
    </location>
</feature>
<feature type="transmembrane region" description="Helical" evidence="2">
    <location>
        <begin position="164"/>
        <end position="189"/>
    </location>
</feature>
<dbReference type="EMBL" id="JANBPT010000117">
    <property type="protein sequence ID" value="KAJ1927455.1"/>
    <property type="molecule type" value="Genomic_DNA"/>
</dbReference>
<feature type="region of interest" description="Disordered" evidence="1">
    <location>
        <begin position="522"/>
        <end position="541"/>
    </location>
</feature>
<organism evidence="4 5">
    <name type="scientific">Tieghemiomyces parasiticus</name>
    <dbReference type="NCBI Taxonomy" id="78921"/>
    <lineage>
        <taxon>Eukaryota</taxon>
        <taxon>Fungi</taxon>
        <taxon>Fungi incertae sedis</taxon>
        <taxon>Zoopagomycota</taxon>
        <taxon>Kickxellomycotina</taxon>
        <taxon>Dimargaritomycetes</taxon>
        <taxon>Dimargaritales</taxon>
        <taxon>Dimargaritaceae</taxon>
        <taxon>Tieghemiomyces</taxon>
    </lineage>
</organism>
<name>A0A9W8DV98_9FUNG</name>
<evidence type="ECO:0000256" key="1">
    <source>
        <dbReference type="SAM" id="MobiDB-lite"/>
    </source>
</evidence>
<comment type="caution">
    <text evidence="4">The sequence shown here is derived from an EMBL/GenBank/DDBJ whole genome shotgun (WGS) entry which is preliminary data.</text>
</comment>
<feature type="transmembrane region" description="Helical" evidence="2">
    <location>
        <begin position="349"/>
        <end position="374"/>
    </location>
</feature>
<feature type="domain" description="DUF1206" evidence="3">
    <location>
        <begin position="168"/>
        <end position="241"/>
    </location>
</feature>
<protein>
    <recommendedName>
        <fullName evidence="3">DUF1206 domain-containing protein</fullName>
    </recommendedName>
</protein>
<feature type="transmembrane region" description="Helical" evidence="2">
    <location>
        <begin position="305"/>
        <end position="328"/>
    </location>
</feature>
<feature type="transmembrane region" description="Helical" evidence="2">
    <location>
        <begin position="405"/>
        <end position="425"/>
    </location>
</feature>
<sequence length="541" mass="60001">MGFNWFERMVVDPKLLSPPESSAEKPVEAQDASTVTDSGGHHVHIPVTSAIASAAATVPVMVQTTSDRHEDEHHEHHRLHMFDRFHHRDSDLPSTAPSHSPTAAMLRAPPPDEMIDPEGSYPGHGFRGRIRYGCHRLHLRASRWLAEFNSPDGVTKEHRGYVRFFGQVGFVAKGVVYGIIGGLTIATAVHAPSPNGSENNASPQGAFLLLGSSKAVGLPLLIIMAVGLLFYIIWRFWEASTGQGADRSFSSLKNFFKYRLSPFVSGCVYTAYLMYIIFVAIKNRVENKDSSSYSGCFPSCWNESVIGRIGLGFVAVAFLIATLTQLGPGVTGSFKYDLRLSICRRWVRILLRTLGHIGFLARAGVFLCVAVLFIRSIDSDVDQLHFTVGASINQLSTTSAGRFCLWILGLGLVVYGLFAVSNSYFKYFPTKPRNEAFPYNQDRHQHRHFKFRRYHKHKEECPRTDDTVMSPSIKDEPCPDCHAPPLEEPITVDGFEVEPITPPATHSGVELHPMDTAVAVTSQAPTQTQPSKPVPYYYGQL</sequence>
<gene>
    <name evidence="4" type="ORF">IWQ60_002918</name>
</gene>
<keyword evidence="2" id="KW-0812">Transmembrane</keyword>
<keyword evidence="2" id="KW-0472">Membrane</keyword>
<accession>A0A9W8DV98</accession>
<evidence type="ECO:0000313" key="5">
    <source>
        <dbReference type="Proteomes" id="UP001150569"/>
    </source>
</evidence>
<dbReference type="Proteomes" id="UP001150569">
    <property type="component" value="Unassembled WGS sequence"/>
</dbReference>
<evidence type="ECO:0000259" key="3">
    <source>
        <dbReference type="Pfam" id="PF06724"/>
    </source>
</evidence>
<dbReference type="OrthoDB" id="18869at2759"/>
<keyword evidence="2" id="KW-1133">Transmembrane helix</keyword>
<feature type="region of interest" description="Disordered" evidence="1">
    <location>
        <begin position="16"/>
        <end position="39"/>
    </location>
</feature>
<dbReference type="Pfam" id="PF06724">
    <property type="entry name" value="DUF1206"/>
    <property type="match status" value="2"/>
</dbReference>
<feature type="transmembrane region" description="Helical" evidence="2">
    <location>
        <begin position="216"/>
        <end position="237"/>
    </location>
</feature>
<proteinExistence type="predicted"/>
<dbReference type="InterPro" id="IPR009597">
    <property type="entry name" value="DUF1206"/>
</dbReference>